<evidence type="ECO:0000313" key="1">
    <source>
        <dbReference type="EMBL" id="GHC68147.1"/>
    </source>
</evidence>
<reference evidence="1" key="1">
    <citation type="journal article" date="2014" name="Int. J. Syst. Evol. Microbiol.">
        <title>Complete genome sequence of Corynebacterium casei LMG S-19264T (=DSM 44701T), isolated from a smear-ripened cheese.</title>
        <authorList>
            <consortium name="US DOE Joint Genome Institute (JGI-PGF)"/>
            <person name="Walter F."/>
            <person name="Albersmeier A."/>
            <person name="Kalinowski J."/>
            <person name="Ruckert C."/>
        </authorList>
    </citation>
    <scope>NUCLEOTIDE SEQUENCE</scope>
    <source>
        <strain evidence="1">KCTC 12988</strain>
    </source>
</reference>
<keyword evidence="2" id="KW-1185">Reference proteome</keyword>
<organism evidence="1 2">
    <name type="scientific">Roseibacillus persicicus</name>
    <dbReference type="NCBI Taxonomy" id="454148"/>
    <lineage>
        <taxon>Bacteria</taxon>
        <taxon>Pseudomonadati</taxon>
        <taxon>Verrucomicrobiota</taxon>
        <taxon>Verrucomicrobiia</taxon>
        <taxon>Verrucomicrobiales</taxon>
        <taxon>Verrucomicrobiaceae</taxon>
        <taxon>Roseibacillus</taxon>
    </lineage>
</organism>
<proteinExistence type="predicted"/>
<dbReference type="Proteomes" id="UP000644507">
    <property type="component" value="Unassembled WGS sequence"/>
</dbReference>
<comment type="caution">
    <text evidence="1">The sequence shown here is derived from an EMBL/GenBank/DDBJ whole genome shotgun (WGS) entry which is preliminary data.</text>
</comment>
<sequence>MHRIRFKDRDVLRIGEDPGDLYWLPNSSGGLIIQWIAADSLEQLLEFGRFVAEQDSWTEELDIEVVSTSWRLMDSCGFDDDEQPKVDLVLERGLYRVSATYQQNDSTMATVYQLKHQA</sequence>
<gene>
    <name evidence="1" type="ORF">GCM10007100_40250</name>
</gene>
<accession>A0A918WQX4</accession>
<dbReference type="AlphaFoldDB" id="A0A918WQX4"/>
<reference evidence="1" key="2">
    <citation type="submission" date="2020-09" db="EMBL/GenBank/DDBJ databases">
        <authorList>
            <person name="Sun Q."/>
            <person name="Kim S."/>
        </authorList>
    </citation>
    <scope>NUCLEOTIDE SEQUENCE</scope>
    <source>
        <strain evidence="1">KCTC 12988</strain>
    </source>
</reference>
<evidence type="ECO:0000313" key="2">
    <source>
        <dbReference type="Proteomes" id="UP000644507"/>
    </source>
</evidence>
<protein>
    <submittedName>
        <fullName evidence="1">Uncharacterized protein</fullName>
    </submittedName>
</protein>
<name>A0A918WQX4_9BACT</name>
<dbReference type="EMBL" id="BMXI01000040">
    <property type="protein sequence ID" value="GHC68147.1"/>
    <property type="molecule type" value="Genomic_DNA"/>
</dbReference>